<dbReference type="EMBL" id="CAXKWB010042617">
    <property type="protein sequence ID" value="CAL4158194.1"/>
    <property type="molecule type" value="Genomic_DNA"/>
</dbReference>
<protein>
    <recommendedName>
        <fullName evidence="10">RING-type domain-containing protein</fullName>
    </recommendedName>
</protein>
<evidence type="ECO:0000256" key="3">
    <source>
        <dbReference type="ARBA" id="ARBA00022833"/>
    </source>
</evidence>
<evidence type="ECO:0000259" key="7">
    <source>
        <dbReference type="PROSITE" id="PS50119"/>
    </source>
</evidence>
<keyword evidence="1" id="KW-0479">Metal-binding</keyword>
<evidence type="ECO:0000256" key="5">
    <source>
        <dbReference type="SAM" id="MobiDB-lite"/>
    </source>
</evidence>
<dbReference type="GO" id="GO:0008270">
    <property type="term" value="F:zinc ion binding"/>
    <property type="evidence" value="ECO:0007669"/>
    <property type="project" value="UniProtKB-KW"/>
</dbReference>
<evidence type="ECO:0000256" key="2">
    <source>
        <dbReference type="ARBA" id="ARBA00022771"/>
    </source>
</evidence>
<dbReference type="SMART" id="SM00184">
    <property type="entry name" value="RING"/>
    <property type="match status" value="1"/>
</dbReference>
<feature type="compositionally biased region" description="Acidic residues" evidence="5">
    <location>
        <begin position="98"/>
        <end position="107"/>
    </location>
</feature>
<dbReference type="PROSITE" id="PS50089">
    <property type="entry name" value="ZF_RING_2"/>
    <property type="match status" value="1"/>
</dbReference>
<evidence type="ECO:0000256" key="1">
    <source>
        <dbReference type="ARBA" id="ARBA00022723"/>
    </source>
</evidence>
<dbReference type="PROSITE" id="PS50119">
    <property type="entry name" value="ZF_BBOX"/>
    <property type="match status" value="1"/>
</dbReference>
<keyword evidence="9" id="KW-1185">Reference proteome</keyword>
<dbReference type="Gene3D" id="3.30.160.60">
    <property type="entry name" value="Classic Zinc Finger"/>
    <property type="match status" value="1"/>
</dbReference>
<feature type="region of interest" description="Disordered" evidence="5">
    <location>
        <begin position="87"/>
        <end position="108"/>
    </location>
</feature>
<evidence type="ECO:0000313" key="8">
    <source>
        <dbReference type="EMBL" id="CAL4158194.1"/>
    </source>
</evidence>
<organism evidence="8 9">
    <name type="scientific">Meganyctiphanes norvegica</name>
    <name type="common">Northern krill</name>
    <name type="synonym">Thysanopoda norvegica</name>
    <dbReference type="NCBI Taxonomy" id="48144"/>
    <lineage>
        <taxon>Eukaryota</taxon>
        <taxon>Metazoa</taxon>
        <taxon>Ecdysozoa</taxon>
        <taxon>Arthropoda</taxon>
        <taxon>Crustacea</taxon>
        <taxon>Multicrustacea</taxon>
        <taxon>Malacostraca</taxon>
        <taxon>Eumalacostraca</taxon>
        <taxon>Eucarida</taxon>
        <taxon>Euphausiacea</taxon>
        <taxon>Euphausiidae</taxon>
        <taxon>Meganyctiphanes</taxon>
    </lineage>
</organism>
<dbReference type="InterPro" id="IPR013083">
    <property type="entry name" value="Znf_RING/FYVE/PHD"/>
</dbReference>
<dbReference type="Pfam" id="PF00643">
    <property type="entry name" value="zf-B_box"/>
    <property type="match status" value="1"/>
</dbReference>
<keyword evidence="2 4" id="KW-0863">Zinc-finger</keyword>
<feature type="domain" description="B box-type" evidence="7">
    <location>
        <begin position="107"/>
        <end position="140"/>
    </location>
</feature>
<evidence type="ECO:0008006" key="10">
    <source>
        <dbReference type="Google" id="ProtNLM"/>
    </source>
</evidence>
<dbReference type="InterPro" id="IPR000315">
    <property type="entry name" value="Znf_B-box"/>
</dbReference>
<sequence>TISIGPTRHSAHMDDLECEICCYIYDEAKRRPKNLGCGHTFCASCMTKEISNGKTTCPTCRQPHNAHTVADLPFSVVLERMVRNRSKSLNVGTKSSDSEDEGEDDDYSAGPCSKHKKSIVYFFCQSHSLPICRECTVIDHPPSTCKINSFKEEVQRRKDKNISEASSTFTAINDKLTDLGEFVKENDKIISNEELKIQKWRKEIEDATKTIDYRRTANDKAECEIAKGKVQSKNMEAAKLNLEKSATKKTIIQNCNNVETLSTNVKQWMNEVNKKYDLHKITPLGQNTPSPANILKDISNGMDIYAETTINGTRSMSKLTSKDG</sequence>
<dbReference type="PANTHER" id="PTHR25462:SF291">
    <property type="entry name" value="E3 UBIQUITIN-PROTEIN LIGASE TRIM45"/>
    <property type="match status" value="1"/>
</dbReference>
<reference evidence="8 9" key="1">
    <citation type="submission" date="2024-05" db="EMBL/GenBank/DDBJ databases">
        <authorList>
            <person name="Wallberg A."/>
        </authorList>
    </citation>
    <scope>NUCLEOTIDE SEQUENCE [LARGE SCALE GENOMIC DNA]</scope>
</reference>
<dbReference type="AlphaFoldDB" id="A0AAV2S6U6"/>
<name>A0AAV2S6U6_MEGNR</name>
<dbReference type="SUPFAM" id="SSF57850">
    <property type="entry name" value="RING/U-box"/>
    <property type="match status" value="1"/>
</dbReference>
<comment type="caution">
    <text evidence="8">The sequence shown here is derived from an EMBL/GenBank/DDBJ whole genome shotgun (WGS) entry which is preliminary data.</text>
</comment>
<accession>A0AAV2S6U6</accession>
<feature type="non-terminal residue" evidence="8">
    <location>
        <position position="1"/>
    </location>
</feature>
<feature type="domain" description="RING-type" evidence="6">
    <location>
        <begin position="18"/>
        <end position="61"/>
    </location>
</feature>
<dbReference type="SUPFAM" id="SSF57845">
    <property type="entry name" value="B-box zinc-binding domain"/>
    <property type="match status" value="1"/>
</dbReference>
<evidence type="ECO:0000313" key="9">
    <source>
        <dbReference type="Proteomes" id="UP001497623"/>
    </source>
</evidence>
<dbReference type="PROSITE" id="PS00518">
    <property type="entry name" value="ZF_RING_1"/>
    <property type="match status" value="1"/>
</dbReference>
<dbReference type="InterPro" id="IPR001841">
    <property type="entry name" value="Znf_RING"/>
</dbReference>
<evidence type="ECO:0000259" key="6">
    <source>
        <dbReference type="PROSITE" id="PS50089"/>
    </source>
</evidence>
<dbReference type="InterPro" id="IPR047153">
    <property type="entry name" value="TRIM45/56/19-like"/>
</dbReference>
<dbReference type="Proteomes" id="UP001497623">
    <property type="component" value="Unassembled WGS sequence"/>
</dbReference>
<dbReference type="GO" id="GO:0061630">
    <property type="term" value="F:ubiquitin protein ligase activity"/>
    <property type="evidence" value="ECO:0007669"/>
    <property type="project" value="TreeGrafter"/>
</dbReference>
<gene>
    <name evidence="8" type="ORF">MNOR_LOCUS32050</name>
</gene>
<dbReference type="InterPro" id="IPR018957">
    <property type="entry name" value="Znf_C3HC4_RING-type"/>
</dbReference>
<dbReference type="Pfam" id="PF00097">
    <property type="entry name" value="zf-C3HC4"/>
    <property type="match status" value="1"/>
</dbReference>
<proteinExistence type="predicted"/>
<feature type="non-terminal residue" evidence="8">
    <location>
        <position position="324"/>
    </location>
</feature>
<dbReference type="InterPro" id="IPR017907">
    <property type="entry name" value="Znf_RING_CS"/>
</dbReference>
<evidence type="ECO:0000256" key="4">
    <source>
        <dbReference type="PROSITE-ProRule" id="PRU00024"/>
    </source>
</evidence>
<dbReference type="PANTHER" id="PTHR25462">
    <property type="entry name" value="BONUS, ISOFORM C-RELATED"/>
    <property type="match status" value="1"/>
</dbReference>
<keyword evidence="3" id="KW-0862">Zinc</keyword>
<dbReference type="Gene3D" id="3.30.40.10">
    <property type="entry name" value="Zinc/RING finger domain, C3HC4 (zinc finger)"/>
    <property type="match status" value="1"/>
</dbReference>